<evidence type="ECO:0008006" key="2">
    <source>
        <dbReference type="Google" id="ProtNLM"/>
    </source>
</evidence>
<dbReference type="AlphaFoldDB" id="A0A170PTD8"/>
<organism evidence="1">
    <name type="scientific">hydrothermal vent metagenome</name>
    <dbReference type="NCBI Taxonomy" id="652676"/>
    <lineage>
        <taxon>unclassified sequences</taxon>
        <taxon>metagenomes</taxon>
        <taxon>ecological metagenomes</taxon>
    </lineage>
</organism>
<dbReference type="EMBL" id="CZQD01000020">
    <property type="protein sequence ID" value="CUS56312.1"/>
    <property type="molecule type" value="Genomic_DNA"/>
</dbReference>
<reference evidence="1" key="1">
    <citation type="submission" date="2015-10" db="EMBL/GenBank/DDBJ databases">
        <authorList>
            <person name="Gilbert D.G."/>
        </authorList>
    </citation>
    <scope>NUCLEOTIDE SEQUENCE</scope>
</reference>
<protein>
    <recommendedName>
        <fullName evidence="2">Lipoprotein</fullName>
    </recommendedName>
</protein>
<dbReference type="InterPro" id="IPR046715">
    <property type="entry name" value="DUF6607"/>
</dbReference>
<gene>
    <name evidence="1" type="ORF">MGWOODY_Hyp1569</name>
</gene>
<dbReference type="Pfam" id="PF20311">
    <property type="entry name" value="DUF6607"/>
    <property type="match status" value="1"/>
</dbReference>
<sequence>MIATNRIVLSISVLAGVLLAACTTLPARSDISNVISHPAATDLRDPQFQADREAILAMAGNYKVKFDFNETVAFDDDYFLKPRKVSGGDEVVLVVEDRGNFISLQHILVVGGEHKMAIKHWRQDWQYEPERVLIFIGGNAWVWRDVPASERAGTWSQTVYQVDDAPRYGAVATWSHENGIATWQPPHEWRPLPRRDMTTRDDYHAIHAMNRHVVTSWGWVHEQDNGKLVLSGSQPHMLARETGLNTYRRDSDFETEIATDYWSGTAGFWAGVRGEWDRIASQNEAFAVTIKGETEALYMPLLTLAGEVADGSKGNEEAVLEARQLIENFTTSDIGALADRLRPTDMDIAETD</sequence>
<name>A0A170PTD8_9ZZZZ</name>
<evidence type="ECO:0000313" key="1">
    <source>
        <dbReference type="EMBL" id="CUS56312.1"/>
    </source>
</evidence>
<proteinExistence type="predicted"/>
<dbReference type="PROSITE" id="PS51257">
    <property type="entry name" value="PROKAR_LIPOPROTEIN"/>
    <property type="match status" value="1"/>
</dbReference>
<accession>A0A170PTD8</accession>